<dbReference type="Pfam" id="PF08240">
    <property type="entry name" value="ADH_N"/>
    <property type="match status" value="1"/>
</dbReference>
<dbReference type="RefSeq" id="WP_371753656.1">
    <property type="nucleotide sequence ID" value="NZ_JAYJLD010000008.1"/>
</dbReference>
<evidence type="ECO:0000256" key="3">
    <source>
        <dbReference type="ARBA" id="ARBA00022833"/>
    </source>
</evidence>
<dbReference type="Gene3D" id="3.90.180.10">
    <property type="entry name" value="Medium-chain alcohol dehydrogenases, catalytic domain"/>
    <property type="match status" value="1"/>
</dbReference>
<dbReference type="InterPro" id="IPR036291">
    <property type="entry name" value="NAD(P)-bd_dom_sf"/>
</dbReference>
<comment type="caution">
    <text evidence="7">The sequence shown here is derived from an EMBL/GenBank/DDBJ whole genome shotgun (WGS) entry which is preliminary data.</text>
</comment>
<keyword evidence="8" id="KW-1185">Reference proteome</keyword>
<keyword evidence="3" id="KW-0862">Zinc</keyword>
<dbReference type="Gene3D" id="3.40.50.720">
    <property type="entry name" value="NAD(P)-binding Rossmann-like Domain"/>
    <property type="match status" value="1"/>
</dbReference>
<evidence type="ECO:0000313" key="7">
    <source>
        <dbReference type="EMBL" id="MEB3101539.1"/>
    </source>
</evidence>
<evidence type="ECO:0000256" key="1">
    <source>
        <dbReference type="ARBA" id="ARBA00001947"/>
    </source>
</evidence>
<keyword evidence="4" id="KW-0560">Oxidoreductase</keyword>
<dbReference type="Proteomes" id="UP001310386">
    <property type="component" value="Unassembled WGS sequence"/>
</dbReference>
<dbReference type="EMBL" id="JAYJLD010000008">
    <property type="protein sequence ID" value="MEB3101539.1"/>
    <property type="molecule type" value="Genomic_DNA"/>
</dbReference>
<dbReference type="InterPro" id="IPR031640">
    <property type="entry name" value="Glu_dehyd_C"/>
</dbReference>
<reference evidence="7" key="1">
    <citation type="submission" date="2023-12" db="EMBL/GenBank/DDBJ databases">
        <title>Fervidustalea candida gen. nov., sp. nov., a novel member of the family Paenibacillaceae isolated from a geothermal area.</title>
        <authorList>
            <person name="Li W.-J."/>
            <person name="Jiao J.-Y."/>
            <person name="Chen Y."/>
        </authorList>
    </citation>
    <scope>NUCLEOTIDE SEQUENCE</scope>
    <source>
        <strain evidence="7">SYSU GA230002</strain>
    </source>
</reference>
<dbReference type="InterPro" id="IPR013154">
    <property type="entry name" value="ADH-like_N"/>
</dbReference>
<dbReference type="SUPFAM" id="SSF51735">
    <property type="entry name" value="NAD(P)-binding Rossmann-fold domains"/>
    <property type="match status" value="1"/>
</dbReference>
<dbReference type="SUPFAM" id="SSF50129">
    <property type="entry name" value="GroES-like"/>
    <property type="match status" value="1"/>
</dbReference>
<comment type="cofactor">
    <cofactor evidence="1">
        <name>Zn(2+)</name>
        <dbReference type="ChEBI" id="CHEBI:29105"/>
    </cofactor>
</comment>
<dbReference type="PANTHER" id="PTHR43189">
    <property type="entry name" value="ZINC-TYPE ALCOHOL DEHYDROGENASE-LIKE PROTEIN C1198.01-RELATED"/>
    <property type="match status" value="1"/>
</dbReference>
<keyword evidence="2" id="KW-0479">Metal-binding</keyword>
<proteinExistence type="predicted"/>
<dbReference type="Pfam" id="PF16912">
    <property type="entry name" value="Glu_dehyd_C"/>
    <property type="match status" value="1"/>
</dbReference>
<evidence type="ECO:0000256" key="2">
    <source>
        <dbReference type="ARBA" id="ARBA00022723"/>
    </source>
</evidence>
<gene>
    <name evidence="7" type="ORF">VF724_07675</name>
</gene>
<dbReference type="PANTHER" id="PTHR43189:SF2">
    <property type="entry name" value="GLUCOSE 1-DEHYDROGENASE"/>
    <property type="match status" value="1"/>
</dbReference>
<evidence type="ECO:0000256" key="4">
    <source>
        <dbReference type="ARBA" id="ARBA00023002"/>
    </source>
</evidence>
<accession>A0ABU5ZGA2</accession>
<organism evidence="7 8">
    <name type="scientific">Ferviditalea candida</name>
    <dbReference type="NCBI Taxonomy" id="3108399"/>
    <lineage>
        <taxon>Bacteria</taxon>
        <taxon>Bacillati</taxon>
        <taxon>Bacillota</taxon>
        <taxon>Bacilli</taxon>
        <taxon>Bacillales</taxon>
        <taxon>Paenibacillaceae</taxon>
        <taxon>Ferviditalea</taxon>
    </lineage>
</organism>
<evidence type="ECO:0000259" key="5">
    <source>
        <dbReference type="Pfam" id="PF08240"/>
    </source>
</evidence>
<evidence type="ECO:0000313" key="8">
    <source>
        <dbReference type="Proteomes" id="UP001310386"/>
    </source>
</evidence>
<sequence>MKAVTIKRSPSGTAVGISDLPKPELKHDTDVIVRVLSVGLNGTDREIIQEGYGAFPQGEDEMVIGHESLGVVAEAGKHSSFKKGDLVTALVRRPCSDPACVNCRNGRADFCETGAYTERGIKGAHGFLSEYYAEDARYLVAVPKEAAAFGMLAEPQSIVEKVWDQVQRIQQRLVWEPKTAFILGSGPLGLLAAMTCRSLGLDTFVWSKSEETSLQAELVRRIGAHYRQADALKDGFAEQTLRLKEYAETIGRRVDLMFECTGYSPLAFEAMEVVGANGVLALLGVTPGNTMLNISADQLNKELVLENKCILGSVNASRKDFETGIYRLQQIDRQFKGVLGQVITDRMSLEEVHSIDFKRVEIKAVADVVPPSQWESLISPEEAARYSFSV</sequence>
<dbReference type="InterPro" id="IPR011032">
    <property type="entry name" value="GroES-like_sf"/>
</dbReference>
<feature type="domain" description="Glucose dehydrogenase C-terminal" evidence="6">
    <location>
        <begin position="148"/>
        <end position="365"/>
    </location>
</feature>
<protein>
    <submittedName>
        <fullName evidence="7">Glucose 1-dehydrogenase</fullName>
    </submittedName>
</protein>
<dbReference type="CDD" id="cd08230">
    <property type="entry name" value="glucose_DH"/>
    <property type="match status" value="1"/>
</dbReference>
<name>A0ABU5ZGA2_9BACL</name>
<feature type="domain" description="Alcohol dehydrogenase-like N-terminal" evidence="5">
    <location>
        <begin position="28"/>
        <end position="144"/>
    </location>
</feature>
<evidence type="ECO:0000259" key="6">
    <source>
        <dbReference type="Pfam" id="PF16912"/>
    </source>
</evidence>